<dbReference type="Pfam" id="PF06527">
    <property type="entry name" value="TniQ"/>
    <property type="match status" value="1"/>
</dbReference>
<dbReference type="RefSeq" id="WP_331302629.1">
    <property type="nucleotide sequence ID" value="NZ_MLCA01000008.1"/>
</dbReference>
<evidence type="ECO:0000313" key="3">
    <source>
        <dbReference type="EMBL" id="MEE7492069.1"/>
    </source>
</evidence>
<reference evidence="3 4" key="1">
    <citation type="journal article" date="2012" name="Genet. Mol. Biol.">
        <title>Analysis of 16S rRNA and mxaF genes revealing insights into Methylobacterium niche-specific plant association.</title>
        <authorList>
            <person name="Dourado M.N."/>
            <person name="Andreote F.D."/>
            <person name="Dini-Andreote F."/>
            <person name="Conti R."/>
            <person name="Araujo J.M."/>
            <person name="Araujo W.L."/>
        </authorList>
    </citation>
    <scope>NUCLEOTIDE SEQUENCE [LARGE SCALE GENOMIC DNA]</scope>
    <source>
        <strain evidence="3 4">TC3-10</strain>
    </source>
</reference>
<feature type="domain" description="TniQ" evidence="2">
    <location>
        <begin position="14"/>
        <end position="134"/>
    </location>
</feature>
<sequence>MKAIRDRLAARALPAHGQTLHAFVLRLVEANAHPGSAWIRRLAGLPHTFATRPCDLAGLEAALGGAVPAPELAALASWPGPDGRIGVEGTRMSPSLLDLVRARVCPSCLAEGHRLRPAWDCRLLTACTRHGLRLVDRCPDCVGPLSWDRRSASRCRCRADLAVAPAATAAAGALPLLVTLEGLLRGDRQGSRPQGFAPVPTFDAAARLAWFTGTASDAGQDWRSRFISRPETAETEAVMGKAAAALLNWPAGVGPWLDGIQAHHGDEGLRRTMLRMRAALDDAVFRGFVDEVRQQLSKFPGRPAKGWAAVRGEELEPTWLDATATATRLGTTAAKVATMLEAGQLVGRFRRVGGRREFRICAASVARTGERLTASLTPEAAAARLGISRHALEDLRHAGLLAFVRPSCGNGIGSAYSPEDTDGLVARIAAFATPGGPLGVTSLCRVNRSKHRKLSEVIQGILQGVYPVHRLPGFDGPFSLAGFGVALDAVWGTRLHEDGSRSLDVRRAAKALGLATRMVPILVRAGCLRAAGGGHHGRLARNGVDERSVRNFRRDYVMASALARRHATSTQAVVRMLDDAGVAPVVRSDAARGVSAVWRAIDVAGGLLPDAAQRGTGAAAPGRRRRPRDVYPTSKPASARMPRRRTG</sequence>
<protein>
    <recommendedName>
        <fullName evidence="2">TniQ domain-containing protein</fullName>
    </recommendedName>
</protein>
<gene>
    <name evidence="3" type="ORF">MOTC310_16950</name>
</gene>
<dbReference type="Proteomes" id="UP001355206">
    <property type="component" value="Unassembled WGS sequence"/>
</dbReference>
<evidence type="ECO:0000256" key="1">
    <source>
        <dbReference type="SAM" id="MobiDB-lite"/>
    </source>
</evidence>
<evidence type="ECO:0000313" key="4">
    <source>
        <dbReference type="Proteomes" id="UP001355206"/>
    </source>
</evidence>
<keyword evidence="4" id="KW-1185">Reference proteome</keyword>
<evidence type="ECO:0000259" key="2">
    <source>
        <dbReference type="Pfam" id="PF06527"/>
    </source>
</evidence>
<proteinExistence type="predicted"/>
<name>A0ABU7TQG1_9HYPH</name>
<feature type="region of interest" description="Disordered" evidence="1">
    <location>
        <begin position="612"/>
        <end position="647"/>
    </location>
</feature>
<comment type="caution">
    <text evidence="3">The sequence shown here is derived from an EMBL/GenBank/DDBJ whole genome shotgun (WGS) entry which is preliminary data.</text>
</comment>
<feature type="compositionally biased region" description="Low complexity" evidence="1">
    <location>
        <begin position="612"/>
        <end position="621"/>
    </location>
</feature>
<accession>A0ABU7TQG1</accession>
<dbReference type="InterPro" id="IPR009492">
    <property type="entry name" value="TniQ"/>
</dbReference>
<dbReference type="EMBL" id="MLCA01000008">
    <property type="protein sequence ID" value="MEE7492069.1"/>
    <property type="molecule type" value="Genomic_DNA"/>
</dbReference>
<organism evidence="3 4">
    <name type="scientific">Methylobacterium oryzae</name>
    <dbReference type="NCBI Taxonomy" id="334852"/>
    <lineage>
        <taxon>Bacteria</taxon>
        <taxon>Pseudomonadati</taxon>
        <taxon>Pseudomonadota</taxon>
        <taxon>Alphaproteobacteria</taxon>
        <taxon>Hyphomicrobiales</taxon>
        <taxon>Methylobacteriaceae</taxon>
        <taxon>Methylobacterium</taxon>
    </lineage>
</organism>